<dbReference type="PANTHER" id="PTHR30024">
    <property type="entry name" value="ALIPHATIC SULFONATES-BINDING PROTEIN-RELATED"/>
    <property type="match status" value="1"/>
</dbReference>
<evidence type="ECO:0000259" key="7">
    <source>
        <dbReference type="SMART" id="SM00062"/>
    </source>
</evidence>
<evidence type="ECO:0000313" key="9">
    <source>
        <dbReference type="Proteomes" id="UP000004162"/>
    </source>
</evidence>
<comment type="caution">
    <text evidence="8">The sequence shown here is derived from an EMBL/GenBank/DDBJ whole genome shotgun (WGS) entry which is preliminary data.</text>
</comment>
<dbReference type="PANTHER" id="PTHR30024:SF21">
    <property type="entry name" value="ABC TRANSPORTER SUBSTRATE-BINDING PROTEIN"/>
    <property type="match status" value="1"/>
</dbReference>
<evidence type="ECO:0000256" key="2">
    <source>
        <dbReference type="ARBA" id="ARBA00010742"/>
    </source>
</evidence>
<dbReference type="NCBIfam" id="TIGR01728">
    <property type="entry name" value="SsuA_fam"/>
    <property type="match status" value="1"/>
</dbReference>
<evidence type="ECO:0000256" key="5">
    <source>
        <dbReference type="ARBA" id="ARBA00055538"/>
    </source>
</evidence>
<accession>Q0YSA6</accession>
<gene>
    <name evidence="8" type="ORF">CferDRAFT_1093</name>
</gene>
<proteinExistence type="inferred from homology"/>
<organism evidence="8 9">
    <name type="scientific">Chlorobium ferrooxidans DSM 13031</name>
    <dbReference type="NCBI Taxonomy" id="377431"/>
    <lineage>
        <taxon>Bacteria</taxon>
        <taxon>Pseudomonadati</taxon>
        <taxon>Chlorobiota</taxon>
        <taxon>Chlorobiia</taxon>
        <taxon>Chlorobiales</taxon>
        <taxon>Chlorobiaceae</taxon>
        <taxon>Chlorobium/Pelodictyon group</taxon>
        <taxon>Chlorobium</taxon>
    </lineage>
</organism>
<keyword evidence="3" id="KW-0813">Transport</keyword>
<comment type="function">
    <text evidence="5">Part of a binding-protein-dependent transport system for aliphatic sulfonates. Putative binding protein.</text>
</comment>
<comment type="similarity">
    <text evidence="2">Belongs to the bacterial solute-binding protein SsuA/TauA family.</text>
</comment>
<dbReference type="EMBL" id="AASE01000007">
    <property type="protein sequence ID" value="EAT59086.1"/>
    <property type="molecule type" value="Genomic_DNA"/>
</dbReference>
<evidence type="ECO:0000256" key="6">
    <source>
        <dbReference type="ARBA" id="ARBA00070228"/>
    </source>
</evidence>
<dbReference type="GO" id="GO:0042626">
    <property type="term" value="F:ATPase-coupled transmembrane transporter activity"/>
    <property type="evidence" value="ECO:0007669"/>
    <property type="project" value="InterPro"/>
</dbReference>
<dbReference type="FunFam" id="3.40.190.10:FF:000050">
    <property type="entry name" value="Sulfonate ABC transporter substrate-binding protein"/>
    <property type="match status" value="1"/>
</dbReference>
<dbReference type="InterPro" id="IPR010067">
    <property type="entry name" value="ABC_SsuA_sub-bd"/>
</dbReference>
<dbReference type="RefSeq" id="WP_006366151.1">
    <property type="nucleotide sequence ID" value="NZ_AASE01000007.1"/>
</dbReference>
<feature type="domain" description="Solute-binding protein family 3/N-terminal" evidence="7">
    <location>
        <begin position="44"/>
        <end position="256"/>
    </location>
</feature>
<keyword evidence="9" id="KW-1185">Reference proteome</keyword>
<dbReference type="Gene3D" id="3.40.190.10">
    <property type="entry name" value="Periplasmic binding protein-like II"/>
    <property type="match status" value="2"/>
</dbReference>
<dbReference type="SMART" id="SM00062">
    <property type="entry name" value="PBPb"/>
    <property type="match status" value="1"/>
</dbReference>
<reference evidence="8 9" key="2">
    <citation type="submission" date="2006-07" db="EMBL/GenBank/DDBJ databases">
        <title>Sequencing of the draft genome and assembly of Chlorobium ferroxidans DSM 13031.</title>
        <authorList>
            <consortium name="US DOE Joint Genome Institute (JGI-PGF)"/>
            <person name="Copeland A."/>
            <person name="Lucas S."/>
            <person name="Lapidus A."/>
            <person name="Barry K."/>
            <person name="Glavina del Rio T."/>
            <person name="Dalin E."/>
            <person name="Tice H."/>
            <person name="Bruce D."/>
            <person name="Pitluck S."/>
            <person name="Richardson P."/>
        </authorList>
    </citation>
    <scope>NUCLEOTIDE SEQUENCE [LARGE SCALE GENOMIC DNA]</scope>
    <source>
        <strain evidence="8 9">DSM 13031</strain>
    </source>
</reference>
<comment type="subcellular location">
    <subcellularLocation>
        <location evidence="1">Periplasm</location>
    </subcellularLocation>
</comment>
<reference evidence="8 9" key="1">
    <citation type="submission" date="2006-07" db="EMBL/GenBank/DDBJ databases">
        <title>Annotation of the draft genome assembly of Chlorobium ferroxidans DSM 13031.</title>
        <authorList>
            <consortium name="US DOE Joint Genome Institute (JGI-ORNL)"/>
            <person name="Larimer F."/>
            <person name="Land M."/>
            <person name="Hauser L."/>
        </authorList>
    </citation>
    <scope>NUCLEOTIDE SEQUENCE [LARGE SCALE GENOMIC DNA]</scope>
    <source>
        <strain evidence="8 9">DSM 13031</strain>
    </source>
</reference>
<name>Q0YSA6_9CHLB</name>
<dbReference type="InterPro" id="IPR001638">
    <property type="entry name" value="Solute-binding_3/MltF_N"/>
</dbReference>
<protein>
    <recommendedName>
        <fullName evidence="6">Putative aliphatic sulfonates-binding protein</fullName>
    </recommendedName>
</protein>
<evidence type="ECO:0000256" key="3">
    <source>
        <dbReference type="ARBA" id="ARBA00022448"/>
    </source>
</evidence>
<dbReference type="GO" id="GO:0016020">
    <property type="term" value="C:membrane"/>
    <property type="evidence" value="ECO:0007669"/>
    <property type="project" value="InterPro"/>
</dbReference>
<evidence type="ECO:0000313" key="8">
    <source>
        <dbReference type="EMBL" id="EAT59086.1"/>
    </source>
</evidence>
<evidence type="ECO:0000256" key="1">
    <source>
        <dbReference type="ARBA" id="ARBA00004418"/>
    </source>
</evidence>
<dbReference type="Pfam" id="PF09084">
    <property type="entry name" value="NMT1"/>
    <property type="match status" value="1"/>
</dbReference>
<dbReference type="GO" id="GO:0042597">
    <property type="term" value="C:periplasmic space"/>
    <property type="evidence" value="ECO:0007669"/>
    <property type="project" value="UniProtKB-SubCell"/>
</dbReference>
<dbReference type="InterPro" id="IPR015168">
    <property type="entry name" value="SsuA/THI5"/>
</dbReference>
<sequence length="346" mass="37990">MRNELLNALVRIICNGFVRIFFSGSLLLVLYVESALAASPLPSVVRVDYADFNPLSFVLKKIGWLEKEFQADNVGVEWFYSSGSNLALEHLNSGTIDFASAAGLSSVLSRAKGNPIKAVYIFSHPEWLSLVVTRDSPITAVSDLKGKRIAATPGTDPWFFLLRALSEVGLHKSDVMLVPLPHSEGRAALEHHKVDAWAGGDPYSTSSQLESGSRVIYRNIAFNSNGFLNISESFAAQYPDAVLRVIKIYERVRRWAIRHPDELALIYADEAGLSLQVASVILSKVDFSRPVPGADDINGLKSAAPILLTEELVEKESDLNSVVERLVDPGFASKQVRAFCGKQMKQ</sequence>
<dbReference type="SUPFAM" id="SSF53850">
    <property type="entry name" value="Periplasmic binding protein-like II"/>
    <property type="match status" value="1"/>
</dbReference>
<dbReference type="Proteomes" id="UP000004162">
    <property type="component" value="Unassembled WGS sequence"/>
</dbReference>
<keyword evidence="4" id="KW-0732">Signal</keyword>
<evidence type="ECO:0000256" key="4">
    <source>
        <dbReference type="ARBA" id="ARBA00022729"/>
    </source>
</evidence>
<dbReference type="AlphaFoldDB" id="Q0YSA6"/>